<dbReference type="Gramene" id="PRQ24083">
    <property type="protein sequence ID" value="PRQ24083"/>
    <property type="gene ID" value="RchiOBHm_Chr6g0268471"/>
</dbReference>
<name>A0A2P6PQ68_ROSCH</name>
<sequence>MASDSAADWVRLSEMLLGKVPDGFTFAQSINPMLTTEQKTANICMVGLSTFLWIKRISFVYFALCLIQLWVLLVEAGDGLYGKNISQQ</sequence>
<organism evidence="2 3">
    <name type="scientific">Rosa chinensis</name>
    <name type="common">China rose</name>
    <dbReference type="NCBI Taxonomy" id="74649"/>
    <lineage>
        <taxon>Eukaryota</taxon>
        <taxon>Viridiplantae</taxon>
        <taxon>Streptophyta</taxon>
        <taxon>Embryophyta</taxon>
        <taxon>Tracheophyta</taxon>
        <taxon>Spermatophyta</taxon>
        <taxon>Magnoliopsida</taxon>
        <taxon>eudicotyledons</taxon>
        <taxon>Gunneridae</taxon>
        <taxon>Pentapetalae</taxon>
        <taxon>rosids</taxon>
        <taxon>fabids</taxon>
        <taxon>Rosales</taxon>
        <taxon>Rosaceae</taxon>
        <taxon>Rosoideae</taxon>
        <taxon>Rosoideae incertae sedis</taxon>
        <taxon>Rosa</taxon>
    </lineage>
</organism>
<feature type="transmembrane region" description="Helical" evidence="1">
    <location>
        <begin position="59"/>
        <end position="81"/>
    </location>
</feature>
<keyword evidence="3" id="KW-1185">Reference proteome</keyword>
<reference evidence="2 3" key="1">
    <citation type="journal article" date="2018" name="Nat. Genet.">
        <title>The Rosa genome provides new insights in the design of modern roses.</title>
        <authorList>
            <person name="Bendahmane M."/>
        </authorList>
    </citation>
    <scope>NUCLEOTIDE SEQUENCE [LARGE SCALE GENOMIC DNA]</scope>
    <source>
        <strain evidence="3">cv. Old Blush</strain>
    </source>
</reference>
<evidence type="ECO:0000256" key="1">
    <source>
        <dbReference type="SAM" id="Phobius"/>
    </source>
</evidence>
<protein>
    <submittedName>
        <fullName evidence="2">Uncharacterized protein</fullName>
    </submittedName>
</protein>
<evidence type="ECO:0000313" key="2">
    <source>
        <dbReference type="EMBL" id="PRQ24083.1"/>
    </source>
</evidence>
<keyword evidence="1" id="KW-1133">Transmembrane helix</keyword>
<dbReference type="EMBL" id="PDCK01000044">
    <property type="protein sequence ID" value="PRQ24083.1"/>
    <property type="molecule type" value="Genomic_DNA"/>
</dbReference>
<dbReference type="Proteomes" id="UP000238479">
    <property type="component" value="Chromosome 6"/>
</dbReference>
<proteinExistence type="predicted"/>
<keyword evidence="1" id="KW-0472">Membrane</keyword>
<comment type="caution">
    <text evidence="2">The sequence shown here is derived from an EMBL/GenBank/DDBJ whole genome shotgun (WGS) entry which is preliminary data.</text>
</comment>
<evidence type="ECO:0000313" key="3">
    <source>
        <dbReference type="Proteomes" id="UP000238479"/>
    </source>
</evidence>
<dbReference type="AlphaFoldDB" id="A0A2P6PQ68"/>
<gene>
    <name evidence="2" type="ORF">RchiOBHm_Chr6g0268471</name>
</gene>
<accession>A0A2P6PQ68</accession>
<dbReference type="STRING" id="74649.A0A2P6PQ68"/>
<keyword evidence="1" id="KW-0812">Transmembrane</keyword>